<proteinExistence type="inferred from homology"/>
<dbReference type="STRING" id="1423783.FC50_GL000360"/>
<evidence type="ECO:0000313" key="3">
    <source>
        <dbReference type="Proteomes" id="UP000051922"/>
    </source>
</evidence>
<dbReference type="Pfam" id="PF00480">
    <property type="entry name" value="ROK"/>
    <property type="match status" value="1"/>
</dbReference>
<keyword evidence="3" id="KW-1185">Reference proteome</keyword>
<comment type="caution">
    <text evidence="2">The sequence shown here is derived from an EMBL/GenBank/DDBJ whole genome shotgun (WGS) entry which is preliminary data.</text>
</comment>
<gene>
    <name evidence="2" type="ORF">FC50_GL000360</name>
</gene>
<dbReference type="CDD" id="cd24152">
    <property type="entry name" value="ASKHA_NBD_ROK-like"/>
    <property type="match status" value="1"/>
</dbReference>
<evidence type="ECO:0000256" key="1">
    <source>
        <dbReference type="ARBA" id="ARBA00006479"/>
    </source>
</evidence>
<protein>
    <submittedName>
        <fullName evidence="2">BglK protein</fullName>
    </submittedName>
</protein>
<dbReference type="AlphaFoldDB" id="A0A0R1UBQ1"/>
<dbReference type="PANTHER" id="PTHR18964">
    <property type="entry name" value="ROK (REPRESSOR, ORF, KINASE) FAMILY"/>
    <property type="match status" value="1"/>
</dbReference>
<evidence type="ECO:0000313" key="2">
    <source>
        <dbReference type="EMBL" id="KRL88162.1"/>
    </source>
</evidence>
<comment type="similarity">
    <text evidence="1">Belongs to the ROK (NagC/XylR) family.</text>
</comment>
<dbReference type="InterPro" id="IPR043129">
    <property type="entry name" value="ATPase_NBD"/>
</dbReference>
<dbReference type="PATRIC" id="fig|1423783.4.peg.372"/>
<organism evidence="2 3">
    <name type="scientific">Lacticaseibacillus pantheris DSM 15945 = JCM 12539 = NBRC 106106</name>
    <dbReference type="NCBI Taxonomy" id="1423783"/>
    <lineage>
        <taxon>Bacteria</taxon>
        <taxon>Bacillati</taxon>
        <taxon>Bacillota</taxon>
        <taxon>Bacilli</taxon>
        <taxon>Lactobacillales</taxon>
        <taxon>Lactobacillaceae</taxon>
        <taxon>Lacticaseibacillus</taxon>
    </lineage>
</organism>
<dbReference type="Proteomes" id="UP000051922">
    <property type="component" value="Unassembled WGS sequence"/>
</dbReference>
<reference evidence="2 3" key="1">
    <citation type="journal article" date="2015" name="Genome Announc.">
        <title>Expanding the biotechnology potential of lactobacilli through comparative genomics of 213 strains and associated genera.</title>
        <authorList>
            <person name="Sun Z."/>
            <person name="Harris H.M."/>
            <person name="McCann A."/>
            <person name="Guo C."/>
            <person name="Argimon S."/>
            <person name="Zhang W."/>
            <person name="Yang X."/>
            <person name="Jeffery I.B."/>
            <person name="Cooney J.C."/>
            <person name="Kagawa T.F."/>
            <person name="Liu W."/>
            <person name="Song Y."/>
            <person name="Salvetti E."/>
            <person name="Wrobel A."/>
            <person name="Rasinkangas P."/>
            <person name="Parkhill J."/>
            <person name="Rea M.C."/>
            <person name="O'Sullivan O."/>
            <person name="Ritari J."/>
            <person name="Douillard F.P."/>
            <person name="Paul Ross R."/>
            <person name="Yang R."/>
            <person name="Briner A.E."/>
            <person name="Felis G.E."/>
            <person name="de Vos W.M."/>
            <person name="Barrangou R."/>
            <person name="Klaenhammer T.R."/>
            <person name="Caufield P.W."/>
            <person name="Cui Y."/>
            <person name="Zhang H."/>
            <person name="O'Toole P.W."/>
        </authorList>
    </citation>
    <scope>NUCLEOTIDE SEQUENCE [LARGE SCALE GENOMIC DNA]</scope>
    <source>
        <strain evidence="2 3">DSM 15945</strain>
    </source>
</reference>
<dbReference type="RefSeq" id="WP_054650985.1">
    <property type="nucleotide sequence ID" value="NZ_AZFJ01000007.1"/>
</dbReference>
<name>A0A0R1UBQ1_9LACO</name>
<accession>A0A0R1UBQ1</accession>
<dbReference type="InterPro" id="IPR000600">
    <property type="entry name" value="ROK"/>
</dbReference>
<dbReference type="OrthoDB" id="9795247at2"/>
<dbReference type="Gene3D" id="3.30.420.40">
    <property type="match status" value="2"/>
</dbReference>
<dbReference type="PANTHER" id="PTHR18964:SF149">
    <property type="entry name" value="BIFUNCTIONAL UDP-N-ACETYLGLUCOSAMINE 2-EPIMERASE_N-ACETYLMANNOSAMINE KINASE"/>
    <property type="match status" value="1"/>
</dbReference>
<dbReference type="EMBL" id="AZFJ01000007">
    <property type="protein sequence ID" value="KRL88162.1"/>
    <property type="molecule type" value="Genomic_DNA"/>
</dbReference>
<dbReference type="SUPFAM" id="SSF53067">
    <property type="entry name" value="Actin-like ATPase domain"/>
    <property type="match status" value="1"/>
</dbReference>
<sequence>MRYFISFDVGGTSIKHGLVDEQGKVVERGSFMTYNTRQENLDGLVKAVHHYQNSYTVDAIGVSAPGIVRADGYMITGGAIDSFFEFNFAQTLQEMTGLPTHVENDANAAAIAERWLGNAQGVQNYVCLVLGTGIGMGIVINGVVFRGAHGMAGEVGWNIIHDVDLTQDLEAASLNYHASVVSGLVRRYNASLKLAFPNATYVSDARDILALAHEDDRIAAPIYRDFLMDVSTMVLNLFGNFDPEVILIGGGISANDQFMVDLHAMVDECLARHKALNGVKDRVLGQVKPAGLRNDAGLLGAVYPLVRDAKKG</sequence>